<keyword evidence="2" id="KW-0344">Guanine-nucleotide releasing factor</keyword>
<evidence type="ECO:0000313" key="7">
    <source>
        <dbReference type="Proteomes" id="UP000504638"/>
    </source>
</evidence>
<dbReference type="SMART" id="SM00049">
    <property type="entry name" value="DEP"/>
    <property type="match status" value="1"/>
</dbReference>
<reference evidence="8" key="2">
    <citation type="submission" date="2020-04" db="EMBL/GenBank/DDBJ databases">
        <authorList>
            <consortium name="NCBI Genome Project"/>
        </authorList>
    </citation>
    <scope>NUCLEOTIDE SEQUENCE</scope>
    <source>
        <strain evidence="8">CBS 781.70</strain>
    </source>
</reference>
<dbReference type="SMART" id="SM00036">
    <property type="entry name" value="CNH"/>
    <property type="match status" value="1"/>
</dbReference>
<evidence type="ECO:0000313" key="6">
    <source>
        <dbReference type="EMBL" id="KAF1816659.1"/>
    </source>
</evidence>
<evidence type="ECO:0000313" key="8">
    <source>
        <dbReference type="RefSeq" id="XP_033538290.1"/>
    </source>
</evidence>
<keyword evidence="7" id="KW-1185">Reference proteome</keyword>
<organism evidence="6">
    <name type="scientific">Eremomyces bilateralis CBS 781.70</name>
    <dbReference type="NCBI Taxonomy" id="1392243"/>
    <lineage>
        <taxon>Eukaryota</taxon>
        <taxon>Fungi</taxon>
        <taxon>Dikarya</taxon>
        <taxon>Ascomycota</taxon>
        <taxon>Pezizomycotina</taxon>
        <taxon>Dothideomycetes</taxon>
        <taxon>Dothideomycetes incertae sedis</taxon>
        <taxon>Eremomycetales</taxon>
        <taxon>Eremomycetaceae</taxon>
        <taxon>Eremomyces</taxon>
    </lineage>
</organism>
<dbReference type="InterPro" id="IPR036388">
    <property type="entry name" value="WH-like_DNA-bd_sf"/>
</dbReference>
<feature type="compositionally biased region" description="Pro residues" evidence="3">
    <location>
        <begin position="58"/>
        <end position="75"/>
    </location>
</feature>
<evidence type="ECO:0000256" key="2">
    <source>
        <dbReference type="ARBA" id="ARBA00022658"/>
    </source>
</evidence>
<dbReference type="PROSITE" id="PS50010">
    <property type="entry name" value="DH_2"/>
    <property type="match status" value="1"/>
</dbReference>
<dbReference type="Pfam" id="PF15405">
    <property type="entry name" value="PH_5"/>
    <property type="match status" value="1"/>
</dbReference>
<dbReference type="InterPro" id="IPR001180">
    <property type="entry name" value="CNH_dom"/>
</dbReference>
<dbReference type="InterPro" id="IPR000591">
    <property type="entry name" value="DEP_dom"/>
</dbReference>
<feature type="domain" description="DH" evidence="4">
    <location>
        <begin position="543"/>
        <end position="732"/>
    </location>
</feature>
<dbReference type="Gene3D" id="2.30.29.30">
    <property type="entry name" value="Pleckstrin-homology domain (PH domain)/Phosphotyrosine-binding domain (PTB)"/>
    <property type="match status" value="1"/>
</dbReference>
<dbReference type="InterPro" id="IPR052233">
    <property type="entry name" value="Rho-type_GEFs"/>
</dbReference>
<sequence length="1264" mass="143246">MADYGAQQGREYGRQYGHPANVERDAAFNHIFGGGRSQTMTSQPPPQPRAQSMASEPRSPPPPPPDMMPRAPPVRPGQHPGHHPGSYAPRPTSAQRPPSGPYERPFDGPMPPMAHRQPNPQHLPPPLRPDRRPYGAPQRMEPPRPGVGPYPSMNRPIPNRYPSGPPPAMNSDGYRSQSLASQPRPNFPGPGQQPPGPNPYHIAPAHTFRQQPYLNHQARTTAQGRVVPERPDERSMTMASYIPAGESRQTMSGRVIPDRRRESPQGDSFPEEGVPPRSYAPSGAPVTHQTKPRSTSHGSDMQPRTMSMASTIVQPDRTSSLSHRSSSSTAISPTDRTSSMSGRTATMKSTSGPTQMVSSRKSPLVYPAMLSKVGAGFRENIALGEKSKDGLEYKNAFTGAEAVDLIAYIIKTQDRNLALLLGRSLDAQKFFHDVTYAHRLRDSSNEVYQFHETLMEGETEVNGVFTLMADCYSPTCTPYQLCYSIACPRRLEQQARLNLKPQHVLKRQDSRSSLHDQDNNEQKLWINTVSKEVADSIGDQEKKRQEVLSELMYTERDFVKDLEYLRDFWMKPLRSHMGSPIPDHRREKFVRIVFSNCQEVYMVNSRMAESLTRRQQQNPVVHNVGDIFLEYVPRFTPFIKYGANQLFGKYEFENEKRTNPQFAKFVEQTERMKESRKLELNGYLTKPTTRLARYPLLLEGILKYTADDNPDKEDLPKAIVMIKQFLSQVNVESGKAENHFNLQQLNRELKFRPGEYVDLKLTDEARQLLFKGMLKKTPAESNSDMEAFLFDHAFLLVRHKMVNKKEELKMYRKPIPLELLHIPQMDDIIPKPGLGKRTPSGMMTNGRTNTMTGKTEAGKAQAWPITFKHLGKDGYEQTLFCSSSIQQQKWIEHIDKQQRLLREKSKVFTKTILNEGYFNSYSRVSCCVPFDGGRKLVLGTDVGVFLTDRKPKDSSFKPKKVLDVKAVTQIDILENYGLLLVLSEKTLFTFPIEALDPDDGQYPGNKRGKKIGHAQFFKAGVCQGRHLVATVKTSALSTVIKVHEPAEQAGRSARRGGLARMLGGSQEVLKLWKEFYVPSEATSIHFLRSKLCVGCTKGFEVLSLETNESQSLLDQADTSLDFVQSKENIKPIHIERVVGEFLLCYSDYSFYVNRNGWRARPEYLIKWEGTPQWFAIFAPYILAFEPSFIEMRHMESGVLVHILTAKNIRMLHSSTREILYAYEDEMGEDDDHSPSNTEQLVKQQPPPQVPRHHSYQQQVVPGVR</sequence>
<name>A0A6G1GFK5_9PEZI</name>
<dbReference type="InterPro" id="IPR011993">
    <property type="entry name" value="PH-like_dom_sf"/>
</dbReference>
<feature type="region of interest" description="Disordered" evidence="3">
    <location>
        <begin position="1226"/>
        <end position="1264"/>
    </location>
</feature>
<dbReference type="InterPro" id="IPR000219">
    <property type="entry name" value="DH_dom"/>
</dbReference>
<reference evidence="8" key="3">
    <citation type="submission" date="2025-04" db="UniProtKB">
        <authorList>
            <consortium name="RefSeq"/>
        </authorList>
    </citation>
    <scope>IDENTIFICATION</scope>
    <source>
        <strain evidence="8">CBS 781.70</strain>
    </source>
</reference>
<dbReference type="OrthoDB" id="2272012at2759"/>
<dbReference type="SUPFAM" id="SSF50729">
    <property type="entry name" value="PH domain-like"/>
    <property type="match status" value="1"/>
</dbReference>
<dbReference type="InterPro" id="IPR035899">
    <property type="entry name" value="DBL_dom_sf"/>
</dbReference>
<feature type="compositionally biased region" description="Polar residues" evidence="3">
    <location>
        <begin position="287"/>
        <end position="313"/>
    </location>
</feature>
<feature type="compositionally biased region" description="Polar residues" evidence="3">
    <location>
        <begin position="208"/>
        <end position="223"/>
    </location>
</feature>
<feature type="compositionally biased region" description="Low complexity" evidence="3">
    <location>
        <begin position="317"/>
        <end position="336"/>
    </location>
</feature>
<dbReference type="EMBL" id="ML975150">
    <property type="protein sequence ID" value="KAF1816659.1"/>
    <property type="molecule type" value="Genomic_DNA"/>
</dbReference>
<dbReference type="GO" id="GO:0005085">
    <property type="term" value="F:guanyl-nucleotide exchange factor activity"/>
    <property type="evidence" value="ECO:0007669"/>
    <property type="project" value="UniProtKB-KW"/>
</dbReference>
<feature type="compositionally biased region" description="Polar residues" evidence="3">
    <location>
        <begin position="1255"/>
        <end position="1264"/>
    </location>
</feature>
<dbReference type="GeneID" id="54422993"/>
<reference evidence="6 8" key="1">
    <citation type="submission" date="2020-01" db="EMBL/GenBank/DDBJ databases">
        <authorList>
            <consortium name="DOE Joint Genome Institute"/>
            <person name="Haridas S."/>
            <person name="Albert R."/>
            <person name="Binder M."/>
            <person name="Bloem J."/>
            <person name="Labutti K."/>
            <person name="Salamov A."/>
            <person name="Andreopoulos B."/>
            <person name="Baker S.E."/>
            <person name="Barry K."/>
            <person name="Bills G."/>
            <person name="Bluhm B.H."/>
            <person name="Cannon C."/>
            <person name="Castanera R."/>
            <person name="Culley D.E."/>
            <person name="Daum C."/>
            <person name="Ezra D."/>
            <person name="Gonzalez J.B."/>
            <person name="Henrissat B."/>
            <person name="Kuo A."/>
            <person name="Liang C."/>
            <person name="Lipzen A."/>
            <person name="Lutzoni F."/>
            <person name="Magnuson J."/>
            <person name="Mondo S."/>
            <person name="Nolan M."/>
            <person name="Ohm R."/>
            <person name="Pangilinan J."/>
            <person name="Park H.-J."/>
            <person name="Ramirez L."/>
            <person name="Alfaro M."/>
            <person name="Sun H."/>
            <person name="Tritt A."/>
            <person name="Yoshinaga Y."/>
            <person name="Zwiers L.-H."/>
            <person name="Turgeon B.G."/>
            <person name="Goodwin S.B."/>
            <person name="Spatafora J.W."/>
            <person name="Crous P.W."/>
            <person name="Grigoriev I.V."/>
        </authorList>
    </citation>
    <scope>NUCLEOTIDE SEQUENCE</scope>
    <source>
        <strain evidence="6 8">CBS 781.70</strain>
    </source>
</reference>
<dbReference type="Pfam" id="PF00780">
    <property type="entry name" value="CNH"/>
    <property type="match status" value="1"/>
</dbReference>
<dbReference type="InterPro" id="IPR041675">
    <property type="entry name" value="PH_5"/>
</dbReference>
<dbReference type="Gene3D" id="1.10.10.10">
    <property type="entry name" value="Winged helix-like DNA-binding domain superfamily/Winged helix DNA-binding domain"/>
    <property type="match status" value="1"/>
</dbReference>
<dbReference type="InterPro" id="IPR036390">
    <property type="entry name" value="WH_DNA-bd_sf"/>
</dbReference>
<dbReference type="CDD" id="cd04435">
    <property type="entry name" value="DEP_fRom2"/>
    <property type="match status" value="1"/>
</dbReference>
<dbReference type="SMART" id="SM00325">
    <property type="entry name" value="RhoGEF"/>
    <property type="match status" value="1"/>
</dbReference>
<feature type="domain" description="CNH" evidence="5">
    <location>
        <begin position="921"/>
        <end position="1218"/>
    </location>
</feature>
<dbReference type="PANTHER" id="PTHR46572">
    <property type="entry name" value="RHO1 GDP-GTP EXCHANGE PROTEIN 1-RELATED"/>
    <property type="match status" value="1"/>
</dbReference>
<dbReference type="RefSeq" id="XP_033538290.1">
    <property type="nucleotide sequence ID" value="XM_033682423.1"/>
</dbReference>
<feature type="region of interest" description="Disordered" evidence="3">
    <location>
        <begin position="1"/>
        <end position="360"/>
    </location>
</feature>
<dbReference type="Pfam" id="PF00610">
    <property type="entry name" value="DEP"/>
    <property type="match status" value="1"/>
</dbReference>
<keyword evidence="1" id="KW-0597">Phosphoprotein</keyword>
<evidence type="ECO:0000259" key="4">
    <source>
        <dbReference type="PROSITE" id="PS50010"/>
    </source>
</evidence>
<evidence type="ECO:0000259" key="5">
    <source>
        <dbReference type="PROSITE" id="PS50219"/>
    </source>
</evidence>
<evidence type="ECO:0000256" key="3">
    <source>
        <dbReference type="SAM" id="MobiDB-lite"/>
    </source>
</evidence>
<dbReference type="Proteomes" id="UP000504638">
    <property type="component" value="Unplaced"/>
</dbReference>
<dbReference type="CDD" id="cd00160">
    <property type="entry name" value="RhoGEF"/>
    <property type="match status" value="1"/>
</dbReference>
<dbReference type="AlphaFoldDB" id="A0A6G1GFK5"/>
<dbReference type="Pfam" id="PF00621">
    <property type="entry name" value="RhoGEF"/>
    <property type="match status" value="1"/>
</dbReference>
<feature type="compositionally biased region" description="Polar residues" evidence="3">
    <location>
        <begin position="337"/>
        <end position="360"/>
    </location>
</feature>
<feature type="compositionally biased region" description="Pro residues" evidence="3">
    <location>
        <begin position="185"/>
        <end position="198"/>
    </location>
</feature>
<dbReference type="GO" id="GO:0035556">
    <property type="term" value="P:intracellular signal transduction"/>
    <property type="evidence" value="ECO:0007669"/>
    <property type="project" value="InterPro"/>
</dbReference>
<accession>A0A6G1GFK5</accession>
<evidence type="ECO:0000256" key="1">
    <source>
        <dbReference type="ARBA" id="ARBA00022553"/>
    </source>
</evidence>
<protein>
    <submittedName>
        <fullName evidence="6 8">CNH-domain-containing protein</fullName>
    </submittedName>
</protein>
<proteinExistence type="predicted"/>
<gene>
    <name evidence="6 8" type="ORF">P152DRAFT_505206</name>
</gene>
<dbReference type="SUPFAM" id="SSF48065">
    <property type="entry name" value="DBL homology domain (DH-domain)"/>
    <property type="match status" value="1"/>
</dbReference>
<dbReference type="Gene3D" id="1.20.900.10">
    <property type="entry name" value="Dbl homology (DH) domain"/>
    <property type="match status" value="1"/>
</dbReference>
<dbReference type="PANTHER" id="PTHR46572:SF2">
    <property type="entry name" value="RHO1 GDP-GTP EXCHANGE PROTEIN 1-RELATED"/>
    <property type="match status" value="1"/>
</dbReference>
<dbReference type="PROSITE" id="PS50219">
    <property type="entry name" value="CNH"/>
    <property type="match status" value="1"/>
</dbReference>
<dbReference type="SUPFAM" id="SSF46785">
    <property type="entry name" value="Winged helix' DNA-binding domain"/>
    <property type="match status" value="1"/>
</dbReference>